<evidence type="ECO:0000313" key="3">
    <source>
        <dbReference type="Proteomes" id="UP000019812"/>
    </source>
</evidence>
<sequence>MNDMRQPGTDHENRVETFIASACAGEIGAIRAQVAAGFDLNGTDRFGDTILERVIGDLEFCPQTPKYAVVKELLCLGADPHARSRDGSSPLIVAVLNMDTEMLRLLLDAGVNPNAVPIHTSDELLYDWAVFVYRYEVWNVKLPETAQAADQADPDAWLCYLDRLAVKYGKRRPDYLRLLRERGALSVAELRQDRVSGGRYTPGQHTRRRVASRA</sequence>
<dbReference type="Pfam" id="PF13637">
    <property type="entry name" value="Ank_4"/>
    <property type="match status" value="1"/>
</dbReference>
<organism evidence="2 3">
    <name type="scientific">Candidatus Accumulibacter vicinus</name>
    <dbReference type="NCBI Taxonomy" id="2954382"/>
    <lineage>
        <taxon>Bacteria</taxon>
        <taxon>Pseudomonadati</taxon>
        <taxon>Pseudomonadota</taxon>
        <taxon>Betaproteobacteria</taxon>
        <taxon>Candidatus Accumulibacter</taxon>
    </lineage>
</organism>
<feature type="repeat" description="ANK" evidence="1">
    <location>
        <begin position="86"/>
        <end position="118"/>
    </location>
</feature>
<proteinExistence type="predicted"/>
<dbReference type="PROSITE" id="PS50088">
    <property type="entry name" value="ANK_REPEAT"/>
    <property type="match status" value="1"/>
</dbReference>
<dbReference type="InterPro" id="IPR036770">
    <property type="entry name" value="Ankyrin_rpt-contain_sf"/>
</dbReference>
<protein>
    <submittedName>
        <fullName evidence="2">Ankyrin repeat protein</fullName>
    </submittedName>
</protein>
<dbReference type="Proteomes" id="UP000019812">
    <property type="component" value="Unassembled WGS sequence"/>
</dbReference>
<dbReference type="SMART" id="SM00248">
    <property type="entry name" value="ANK"/>
    <property type="match status" value="2"/>
</dbReference>
<dbReference type="SUPFAM" id="SSF48403">
    <property type="entry name" value="Ankyrin repeat"/>
    <property type="match status" value="1"/>
</dbReference>
<dbReference type="AlphaFoldDB" id="A0A084Y292"/>
<name>A0A084Y292_9PROT</name>
<reference evidence="2 3" key="1">
    <citation type="submission" date="2014-07" db="EMBL/GenBank/DDBJ databases">
        <title>Expanding our view of genomic diversity in Candidatus Accumulibacter clades.</title>
        <authorList>
            <person name="Skennerton C.T."/>
            <person name="Barr J.J."/>
            <person name="Slater F.R."/>
            <person name="Bond P.L."/>
            <person name="Tyson G.W."/>
        </authorList>
    </citation>
    <scope>NUCLEOTIDE SEQUENCE [LARGE SCALE GENOMIC DNA]</scope>
    <source>
        <strain evidence="3">SK-01</strain>
    </source>
</reference>
<gene>
    <name evidence="2" type="ORF">CAPSK01_001691</name>
</gene>
<dbReference type="Gene3D" id="1.25.40.20">
    <property type="entry name" value="Ankyrin repeat-containing domain"/>
    <property type="match status" value="1"/>
</dbReference>
<dbReference type="InterPro" id="IPR002110">
    <property type="entry name" value="Ankyrin_rpt"/>
</dbReference>
<dbReference type="RefSeq" id="WP_034924620.1">
    <property type="nucleotide sequence ID" value="NZ_JDSS02000019.1"/>
</dbReference>
<dbReference type="STRING" id="1457154.CAPSK01_001691"/>
<comment type="caution">
    <text evidence="2">The sequence shown here is derived from an EMBL/GenBank/DDBJ whole genome shotgun (WGS) entry which is preliminary data.</text>
</comment>
<evidence type="ECO:0000313" key="2">
    <source>
        <dbReference type="EMBL" id="KFB68836.1"/>
    </source>
</evidence>
<keyword evidence="1" id="KW-0040">ANK repeat</keyword>
<accession>A0A084Y292</accession>
<dbReference type="PROSITE" id="PS50297">
    <property type="entry name" value="ANK_REP_REGION"/>
    <property type="match status" value="1"/>
</dbReference>
<evidence type="ECO:0000256" key="1">
    <source>
        <dbReference type="PROSITE-ProRule" id="PRU00023"/>
    </source>
</evidence>
<dbReference type="EMBL" id="JDSS02000019">
    <property type="protein sequence ID" value="KFB68836.1"/>
    <property type="molecule type" value="Genomic_DNA"/>
</dbReference>